<dbReference type="Proteomes" id="UP001225598">
    <property type="component" value="Chromosome"/>
</dbReference>
<feature type="chain" id="PRO_5046644692" evidence="1">
    <location>
        <begin position="24"/>
        <end position="296"/>
    </location>
</feature>
<organism evidence="2 3">
    <name type="scientific">Corynebacterium breve</name>
    <dbReference type="NCBI Taxonomy" id="3049799"/>
    <lineage>
        <taxon>Bacteria</taxon>
        <taxon>Bacillati</taxon>
        <taxon>Actinomycetota</taxon>
        <taxon>Actinomycetes</taxon>
        <taxon>Mycobacteriales</taxon>
        <taxon>Corynebacteriaceae</taxon>
        <taxon>Corynebacterium</taxon>
    </lineage>
</organism>
<dbReference type="EMBL" id="CP126969">
    <property type="protein sequence ID" value="WIM68684.1"/>
    <property type="molecule type" value="Genomic_DNA"/>
</dbReference>
<evidence type="ECO:0000313" key="2">
    <source>
        <dbReference type="EMBL" id="WIM68684.1"/>
    </source>
</evidence>
<keyword evidence="1" id="KW-0732">Signal</keyword>
<keyword evidence="3" id="KW-1185">Reference proteome</keyword>
<accession>A0ABY8VGP7</accession>
<gene>
    <name evidence="2" type="ORF">QP027_04650</name>
</gene>
<evidence type="ECO:0000256" key="1">
    <source>
        <dbReference type="SAM" id="SignalP"/>
    </source>
</evidence>
<evidence type="ECO:0000313" key="3">
    <source>
        <dbReference type="Proteomes" id="UP001225598"/>
    </source>
</evidence>
<feature type="signal peptide" evidence="1">
    <location>
        <begin position="1"/>
        <end position="23"/>
    </location>
</feature>
<sequence>MTKKKISALLAALLLGTTLVACSSDEPADPWQKAKAVNHNRAESGRFPDHPIVLDDPEGYKSSELFFQKSEIAVLVDDTVAAGLRGGSVAMVVHAPMLVYKPDHHKEMLAELDRLGAHTILTVGSVALAPSEGARNVIRDPGGPEALGEFTALQFEEVVVEKAEDAVAAVANVDEATPTWLRAGWAEPFVGKRAEARPVPGQSPRDADMAPKVIATPHSDLVAVVNARSYGAEVTMVSDPNPAKSERTLAQVIGLSDQPLIALGAEFGTAAELSAQIRVGEVDLTVEPNAKPFPSG</sequence>
<reference evidence="2 3" key="1">
    <citation type="submission" date="2023-05" db="EMBL/GenBank/DDBJ databases">
        <title>Corynebacterium suedekumii sp. nov. and Corynebacterium breve sp. nov. isolated from raw cow's milk.</title>
        <authorList>
            <person name="Baer M.K."/>
            <person name="Mehl L."/>
            <person name="Hellmuth R."/>
            <person name="Marke G."/>
            <person name="Lipski A."/>
        </authorList>
    </citation>
    <scope>NUCLEOTIDE SEQUENCE [LARGE SCALE GENOMIC DNA]</scope>
    <source>
        <strain evidence="2 3">R4</strain>
    </source>
</reference>
<dbReference type="PROSITE" id="PS51257">
    <property type="entry name" value="PROKAR_LIPOPROTEIN"/>
    <property type="match status" value="1"/>
</dbReference>
<protein>
    <submittedName>
        <fullName evidence="2">Uncharacterized protein</fullName>
    </submittedName>
</protein>
<name>A0ABY8VGP7_9CORY</name>
<proteinExistence type="predicted"/>
<dbReference type="RefSeq" id="WP_284826387.1">
    <property type="nucleotide sequence ID" value="NZ_CP126969.1"/>
</dbReference>